<dbReference type="InterPro" id="IPR027417">
    <property type="entry name" value="P-loop_NTPase"/>
</dbReference>
<dbReference type="GO" id="GO:0016020">
    <property type="term" value="C:membrane"/>
    <property type="evidence" value="ECO:0007669"/>
    <property type="project" value="TreeGrafter"/>
</dbReference>
<sequence>MVSRDGRPFPEHVATVIGKCQLAEAVKEKQGLGSLVVEGGSNWSMGQKQLLRALLRRSRILILDEATTSIDNTTDAIIQKIIRMEFKDRIVITIAHRIPTVMDCTKILVINDGKIVEYDRPQKLLETEGSLFKGLVSEYWRNASEAML</sequence>
<gene>
    <name evidence="3" type="ORF">SHCRBa_094_E17_R_410</name>
</gene>
<evidence type="ECO:0008006" key="4">
    <source>
        <dbReference type="Google" id="ProtNLM"/>
    </source>
</evidence>
<keyword evidence="2" id="KW-0067">ATP-binding</keyword>
<organism evidence="3">
    <name type="scientific">Saccharum hybrid cultivar R570</name>
    <dbReference type="NCBI Taxonomy" id="131158"/>
    <lineage>
        <taxon>Eukaryota</taxon>
        <taxon>Viridiplantae</taxon>
        <taxon>Streptophyta</taxon>
        <taxon>Embryophyta</taxon>
        <taxon>Tracheophyta</taxon>
        <taxon>Spermatophyta</taxon>
        <taxon>Magnoliopsida</taxon>
        <taxon>Liliopsida</taxon>
        <taxon>Poales</taxon>
        <taxon>Poaceae</taxon>
        <taxon>PACMAD clade</taxon>
        <taxon>Panicoideae</taxon>
        <taxon>Andropogonodae</taxon>
        <taxon>Andropogoneae</taxon>
        <taxon>Saccharinae</taxon>
        <taxon>Saccharum</taxon>
        <taxon>Saccharum officinarum species complex</taxon>
    </lineage>
</organism>
<dbReference type="GO" id="GO:0042626">
    <property type="term" value="F:ATPase-coupled transmembrane transporter activity"/>
    <property type="evidence" value="ECO:0007669"/>
    <property type="project" value="TreeGrafter"/>
</dbReference>
<dbReference type="EMBL" id="KF184889">
    <property type="protein sequence ID" value="AGT16934.1"/>
    <property type="molecule type" value="Genomic_DNA"/>
</dbReference>
<keyword evidence="1" id="KW-0547">Nucleotide-binding</keyword>
<evidence type="ECO:0000256" key="1">
    <source>
        <dbReference type="ARBA" id="ARBA00022741"/>
    </source>
</evidence>
<accession>A0A059Q1K5</accession>
<proteinExistence type="predicted"/>
<protein>
    <recommendedName>
        <fullName evidence="4">ABC transporter domain-containing protein</fullName>
    </recommendedName>
</protein>
<evidence type="ECO:0000313" key="3">
    <source>
        <dbReference type="EMBL" id="AGT16934.1"/>
    </source>
</evidence>
<dbReference type="GO" id="GO:0005524">
    <property type="term" value="F:ATP binding"/>
    <property type="evidence" value="ECO:0007669"/>
    <property type="project" value="UniProtKB-KW"/>
</dbReference>
<dbReference type="PANTHER" id="PTHR24223">
    <property type="entry name" value="ATP-BINDING CASSETTE SUB-FAMILY C"/>
    <property type="match status" value="1"/>
</dbReference>
<dbReference type="PANTHER" id="PTHR24223:SF422">
    <property type="entry name" value="OS12G0562700 PROTEIN"/>
    <property type="match status" value="1"/>
</dbReference>
<dbReference type="SUPFAM" id="SSF52540">
    <property type="entry name" value="P-loop containing nucleoside triphosphate hydrolases"/>
    <property type="match status" value="1"/>
</dbReference>
<name>A0A059Q1K5_9POAL</name>
<reference evidence="3" key="1">
    <citation type="submission" date="2013-05" db="EMBL/GenBank/DDBJ databases">
        <title>Building the sugarcane genome for biotechnology and identifying evolutionary trends.</title>
        <authorList>
            <person name="De Setta N."/>
            <person name="Monteiro-Vitorello C.B."/>
            <person name="Metcalfe C.J."/>
            <person name="Cruz G.M.Q."/>
            <person name="Del Bem L.E."/>
            <person name="Vicentini R."/>
            <person name="Nogueira F.T.S."/>
            <person name="Campos R.A."/>
            <person name="Nunes S.L."/>
            <person name="Turrini P.C.G."/>
            <person name="Vieira A.P."/>
            <person name="Cruz E.A.O."/>
            <person name="Correa T.C.S."/>
            <person name="Hotta C.T."/>
            <person name="de Mello-Varani A."/>
            <person name="Vautrin S."/>
            <person name="Trindade A.S."/>
            <person name="Vilela M.M."/>
            <person name="Horta C.L."/>
            <person name="Sato P.M."/>
            <person name="de Andrade R.F."/>
            <person name="Nishiyama M.Y."/>
            <person name="Cardoso-Silva C.B."/>
            <person name="Scortecci K.C."/>
            <person name="Garcia A.A.F."/>
            <person name="Carneiro M.S."/>
            <person name="Kim C."/>
            <person name="Paterson A.H."/>
            <person name="Berges H."/>
            <person name="D'Hont A."/>
            <person name="de-Souza A.P."/>
            <person name="Souza G.M."/>
            <person name="Vincentz M."/>
            <person name="Kitajima J.P."/>
            <person name="Van Sluys M.-A."/>
        </authorList>
    </citation>
    <scope>NUCLEOTIDE SEQUENCE</scope>
</reference>
<dbReference type="Gene3D" id="3.40.50.300">
    <property type="entry name" value="P-loop containing nucleotide triphosphate hydrolases"/>
    <property type="match status" value="1"/>
</dbReference>
<dbReference type="AlphaFoldDB" id="A0A059Q1K5"/>
<dbReference type="InterPro" id="IPR050173">
    <property type="entry name" value="ABC_transporter_C-like"/>
</dbReference>
<evidence type="ECO:0000256" key="2">
    <source>
        <dbReference type="ARBA" id="ARBA00022840"/>
    </source>
</evidence>